<proteinExistence type="predicted"/>
<comment type="caution">
    <text evidence="1">The sequence shown here is derived from an EMBL/GenBank/DDBJ whole genome shotgun (WGS) entry which is preliminary data.</text>
</comment>
<dbReference type="EMBL" id="NOWT01000017">
    <property type="protein sequence ID" value="OYD82950.1"/>
    <property type="molecule type" value="Genomic_DNA"/>
</dbReference>
<dbReference type="RefSeq" id="WP_094304793.1">
    <property type="nucleotide sequence ID" value="NZ_NOWT01000017.1"/>
</dbReference>
<reference evidence="1 2" key="1">
    <citation type="submission" date="2017-07" db="EMBL/GenBank/DDBJ databases">
        <title>Whole genome sequence of Azospirillum brasilense 2A1, a potential biofertilizer strain.</title>
        <authorList>
            <person name="Fontana C.A."/>
            <person name="Toffoli L.M."/>
            <person name="Salazar S.M."/>
            <person name="Puglisi E."/>
            <person name="Pedraza R."/>
            <person name="Bassi D."/>
            <person name="Cocconcelli P.S."/>
        </authorList>
    </citation>
    <scope>NUCLEOTIDE SEQUENCE [LARGE SCALE GENOMIC DNA]</scope>
    <source>
        <strain evidence="1 2">2A1</strain>
        <plasmid evidence="1">unnamed</plasmid>
    </source>
</reference>
<keyword evidence="1" id="KW-0614">Plasmid</keyword>
<evidence type="ECO:0000313" key="2">
    <source>
        <dbReference type="Proteomes" id="UP000215367"/>
    </source>
</evidence>
<gene>
    <name evidence="1" type="ORF">CHT98_17545</name>
</gene>
<sequence>MPSATIVVERLHDFRWPMDGHRVITMDEYAANPRAVPTGSTLVNLCRNGDLSRGYYCSLGGVGLRRHRI</sequence>
<dbReference type="AlphaFoldDB" id="A0A235HAT3"/>
<accession>A0A235HAT3</accession>
<dbReference type="Proteomes" id="UP000215367">
    <property type="component" value="Unassembled WGS sequence"/>
</dbReference>
<evidence type="ECO:0000313" key="1">
    <source>
        <dbReference type="EMBL" id="OYD82950.1"/>
    </source>
</evidence>
<geneLocation type="plasmid" evidence="1">
    <name>unnamed</name>
</geneLocation>
<name>A0A235HAT3_AZOBR</name>
<protein>
    <submittedName>
        <fullName evidence="1">Uncharacterized protein</fullName>
    </submittedName>
</protein>
<organism evidence="1 2">
    <name type="scientific">Azospirillum brasilense</name>
    <dbReference type="NCBI Taxonomy" id="192"/>
    <lineage>
        <taxon>Bacteria</taxon>
        <taxon>Pseudomonadati</taxon>
        <taxon>Pseudomonadota</taxon>
        <taxon>Alphaproteobacteria</taxon>
        <taxon>Rhodospirillales</taxon>
        <taxon>Azospirillaceae</taxon>
        <taxon>Azospirillum</taxon>
    </lineage>
</organism>